<evidence type="ECO:0000256" key="3">
    <source>
        <dbReference type="ARBA" id="ARBA00008919"/>
    </source>
</evidence>
<evidence type="ECO:0000256" key="10">
    <source>
        <dbReference type="ARBA" id="ARBA00023136"/>
    </source>
</evidence>
<keyword evidence="10 12" id="KW-0472">Membrane</keyword>
<dbReference type="Proteomes" id="UP000582659">
    <property type="component" value="Unassembled WGS sequence"/>
</dbReference>
<keyword evidence="9 12" id="KW-0333">Golgi apparatus</keyword>
<keyword evidence="8 12" id="KW-1133">Transmembrane helix</keyword>
<dbReference type="AlphaFoldDB" id="A0A1I7RZ60"/>
<reference evidence="18" key="1">
    <citation type="submission" date="2016-11" db="UniProtKB">
        <authorList>
            <consortium name="WormBaseParasite"/>
        </authorList>
    </citation>
    <scope>IDENTIFICATION</scope>
</reference>
<dbReference type="OrthoDB" id="427096at2759"/>
<dbReference type="FunFam" id="3.40.50.11660:FF:000004">
    <property type="entry name" value="Glycoprotein 3-alpha-L-fucosyltransferase A"/>
    <property type="match status" value="1"/>
</dbReference>
<evidence type="ECO:0000256" key="11">
    <source>
        <dbReference type="ARBA" id="ARBA00023180"/>
    </source>
</evidence>
<evidence type="ECO:0000256" key="4">
    <source>
        <dbReference type="ARBA" id="ARBA00022676"/>
    </source>
</evidence>
<keyword evidence="5 12" id="KW-0808">Transferase</keyword>
<dbReference type="EMBL" id="CAJFDI010000003">
    <property type="protein sequence ID" value="CAD5220581.1"/>
    <property type="molecule type" value="Genomic_DNA"/>
</dbReference>
<dbReference type="UniPathway" id="UPA00378"/>
<evidence type="ECO:0000256" key="6">
    <source>
        <dbReference type="ARBA" id="ARBA00022692"/>
    </source>
</evidence>
<dbReference type="GO" id="GO:0008417">
    <property type="term" value="F:fucosyltransferase activity"/>
    <property type="evidence" value="ECO:0007669"/>
    <property type="project" value="InterPro"/>
</dbReference>
<feature type="domain" description="Fucosyltransferase C-terminal" evidence="13">
    <location>
        <begin position="194"/>
        <end position="363"/>
    </location>
</feature>
<dbReference type="Proteomes" id="UP000659654">
    <property type="component" value="Unassembled WGS sequence"/>
</dbReference>
<dbReference type="GO" id="GO:0032580">
    <property type="term" value="C:Golgi cisterna membrane"/>
    <property type="evidence" value="ECO:0007669"/>
    <property type="project" value="UniProtKB-SubCell"/>
</dbReference>
<evidence type="ECO:0000256" key="12">
    <source>
        <dbReference type="RuleBase" id="RU003832"/>
    </source>
</evidence>
<evidence type="ECO:0000313" key="17">
    <source>
        <dbReference type="Proteomes" id="UP000659654"/>
    </source>
</evidence>
<gene>
    <name evidence="15" type="ORF">BXYJ_LOCUS6250</name>
</gene>
<dbReference type="SMR" id="A0A1I7RZ60"/>
<evidence type="ECO:0000256" key="1">
    <source>
        <dbReference type="ARBA" id="ARBA00004447"/>
    </source>
</evidence>
<dbReference type="Proteomes" id="UP000095284">
    <property type="component" value="Unplaced"/>
</dbReference>
<dbReference type="EMBL" id="CAJFCV020000003">
    <property type="protein sequence ID" value="CAG9106820.1"/>
    <property type="molecule type" value="Genomic_DNA"/>
</dbReference>
<accession>A0A1I7RZ60</accession>
<dbReference type="eggNOG" id="KOG2619">
    <property type="taxonomic scope" value="Eukaryota"/>
</dbReference>
<dbReference type="Gene3D" id="3.40.50.11660">
    <property type="entry name" value="Glycosyl transferase family 10, C-terminal domain"/>
    <property type="match status" value="1"/>
</dbReference>
<keyword evidence="17" id="KW-1185">Reference proteome</keyword>
<proteinExistence type="inferred from homology"/>
<keyword evidence="6 12" id="KW-0812">Transmembrane</keyword>
<evidence type="ECO:0000313" key="18">
    <source>
        <dbReference type="WBParaSite" id="BXY_0602800.1"/>
    </source>
</evidence>
<evidence type="ECO:0000256" key="2">
    <source>
        <dbReference type="ARBA" id="ARBA00004922"/>
    </source>
</evidence>
<dbReference type="InterPro" id="IPR055270">
    <property type="entry name" value="Glyco_tran_10_C"/>
</dbReference>
<dbReference type="WBParaSite" id="BXY_0602800.1">
    <property type="protein sequence ID" value="BXY_0602800.1"/>
    <property type="gene ID" value="BXY_0602800"/>
</dbReference>
<dbReference type="EC" id="2.4.1.-" evidence="12"/>
<comment type="similarity">
    <text evidence="3 12">Belongs to the glycosyltransferase 10 family.</text>
</comment>
<evidence type="ECO:0000256" key="8">
    <source>
        <dbReference type="ARBA" id="ARBA00022989"/>
    </source>
</evidence>
<protein>
    <recommendedName>
        <fullName evidence="12">Fucosyltransferase</fullName>
        <ecNumber evidence="12">2.4.1.-</ecNumber>
    </recommendedName>
</protein>
<keyword evidence="11" id="KW-0325">Glycoprotein</keyword>
<evidence type="ECO:0000256" key="7">
    <source>
        <dbReference type="ARBA" id="ARBA00022968"/>
    </source>
</evidence>
<sequence>MGSDQLLLDGSTHSQKTALSIYMLRVYKLAKSLVIALVLVFLLWFLLINFGPKRKKTKENDDIIQRQLMEVPKDTFDGYINIYVANDIPVDEGVNTFKNCPVSNCLIHRNAAAYPKANAVILTSKSKLPGDKTSGQVWILSLMESPLNTQGLAELNGKVNFTASYRYDSDFPTPYDYIRQSKKPLAQSRLNLTAEKTKKVLWLVSNCFTPSRRDLIADALGQYIQVDIKGECGDGRVGVEEGFRLMREEYKFYLAFENSQCKDYVTEKMFNALRNNILPIVYGEDRKFYEQIAPPKSFIHVDDFDNVKKMAEYLIYLDKTPSAYNEYFEWKSNFYLSDSKFYCRLCSALQRPKHKIYKDLESWWNGQKDCKISSEPRI</sequence>
<dbReference type="InterPro" id="IPR001503">
    <property type="entry name" value="Glyco_trans_10"/>
</dbReference>
<dbReference type="InterPro" id="IPR038577">
    <property type="entry name" value="GT10-like_C_sf"/>
</dbReference>
<evidence type="ECO:0000313" key="16">
    <source>
        <dbReference type="Proteomes" id="UP000095284"/>
    </source>
</evidence>
<organism evidence="16 18">
    <name type="scientific">Bursaphelenchus xylophilus</name>
    <name type="common">Pinewood nematode worm</name>
    <name type="synonym">Aphelenchoides xylophilus</name>
    <dbReference type="NCBI Taxonomy" id="6326"/>
    <lineage>
        <taxon>Eukaryota</taxon>
        <taxon>Metazoa</taxon>
        <taxon>Ecdysozoa</taxon>
        <taxon>Nematoda</taxon>
        <taxon>Chromadorea</taxon>
        <taxon>Rhabditida</taxon>
        <taxon>Tylenchina</taxon>
        <taxon>Tylenchomorpha</taxon>
        <taxon>Aphelenchoidea</taxon>
        <taxon>Aphelenchoididae</taxon>
        <taxon>Bursaphelenchus</taxon>
    </lineage>
</organism>
<keyword evidence="7" id="KW-0735">Signal-anchor</keyword>
<comment type="pathway">
    <text evidence="2">Protein modification; protein glycosylation.</text>
</comment>
<evidence type="ECO:0000259" key="13">
    <source>
        <dbReference type="Pfam" id="PF00852"/>
    </source>
</evidence>
<dbReference type="PANTHER" id="PTHR48438:SF1">
    <property type="entry name" value="ALPHA-(1,3)-FUCOSYLTRANSFERASE C-RELATED"/>
    <property type="match status" value="1"/>
</dbReference>
<evidence type="ECO:0000313" key="15">
    <source>
        <dbReference type="EMBL" id="CAD5220581.1"/>
    </source>
</evidence>
<comment type="subcellular location">
    <subcellularLocation>
        <location evidence="1 12">Golgi apparatus</location>
        <location evidence="1 12">Golgi stack membrane</location>
        <topology evidence="1 12">Single-pass type II membrane protein</topology>
    </subcellularLocation>
</comment>
<dbReference type="PANTHER" id="PTHR48438">
    <property type="entry name" value="ALPHA-(1,3)-FUCOSYLTRANSFERASE C-RELATED"/>
    <property type="match status" value="1"/>
</dbReference>
<keyword evidence="4 12" id="KW-0328">Glycosyltransferase</keyword>
<dbReference type="InterPro" id="IPR031481">
    <property type="entry name" value="Glyco_tran_10_N"/>
</dbReference>
<name>A0A1I7RZ60_BURXY</name>
<evidence type="ECO:0000256" key="5">
    <source>
        <dbReference type="ARBA" id="ARBA00022679"/>
    </source>
</evidence>
<feature type="domain" description="Fucosyltransferase N-terminal" evidence="14">
    <location>
        <begin position="95"/>
        <end position="175"/>
    </location>
</feature>
<feature type="transmembrane region" description="Helical" evidence="12">
    <location>
        <begin position="29"/>
        <end position="48"/>
    </location>
</feature>
<evidence type="ECO:0000259" key="14">
    <source>
        <dbReference type="Pfam" id="PF17039"/>
    </source>
</evidence>
<dbReference type="Pfam" id="PF17039">
    <property type="entry name" value="Glyco_tran_10_N"/>
    <property type="match status" value="1"/>
</dbReference>
<evidence type="ECO:0000256" key="9">
    <source>
        <dbReference type="ARBA" id="ARBA00023034"/>
    </source>
</evidence>
<dbReference type="SUPFAM" id="SSF53756">
    <property type="entry name" value="UDP-Glycosyltransferase/glycogen phosphorylase"/>
    <property type="match status" value="1"/>
</dbReference>
<dbReference type="Pfam" id="PF00852">
    <property type="entry name" value="Glyco_transf_10"/>
    <property type="match status" value="1"/>
</dbReference>
<reference evidence="15" key="2">
    <citation type="submission" date="2020-09" db="EMBL/GenBank/DDBJ databases">
        <authorList>
            <person name="Kikuchi T."/>
        </authorList>
    </citation>
    <scope>NUCLEOTIDE SEQUENCE</scope>
    <source>
        <strain evidence="15">Ka4C1</strain>
    </source>
</reference>